<dbReference type="AlphaFoldDB" id="A0A4R2B7W3"/>
<dbReference type="InterPro" id="IPR011008">
    <property type="entry name" value="Dimeric_a/b-barrel"/>
</dbReference>
<keyword evidence="2" id="KW-0413">Isomerase</keyword>
<dbReference type="Pfam" id="PF05336">
    <property type="entry name" value="rhaM"/>
    <property type="match status" value="1"/>
</dbReference>
<sequence>MTMIRKASIMFVNKDSYEEYQKRHDDIWPEMLKELKAHGAHNYSIFLDKESGRLFAYLEIESEEKWKQMGETEICKKWWAYMKPLMDTNPDNSPVSIELSEVFYMA</sequence>
<dbReference type="GO" id="GO:0019301">
    <property type="term" value="P:rhamnose catabolic process"/>
    <property type="evidence" value="ECO:0007669"/>
    <property type="project" value="UniProtKB-UniRule"/>
</dbReference>
<evidence type="ECO:0000256" key="3">
    <source>
        <dbReference type="ARBA" id="ARBA00023277"/>
    </source>
</evidence>
<evidence type="ECO:0000256" key="1">
    <source>
        <dbReference type="ARBA" id="ARBA00022490"/>
    </source>
</evidence>
<dbReference type="Gene3D" id="3.30.70.100">
    <property type="match status" value="1"/>
</dbReference>
<protein>
    <recommendedName>
        <fullName evidence="5">L-rhamnose mutarotase</fullName>
        <ecNumber evidence="5">5.1.3.32</ecNumber>
    </recommendedName>
</protein>
<keyword evidence="3" id="KW-0119">Carbohydrate metabolism</keyword>
<evidence type="ECO:0000256" key="4">
    <source>
        <dbReference type="ARBA" id="ARBA00023308"/>
    </source>
</evidence>
<gene>
    <name evidence="6" type="ORF">EV146_112177</name>
</gene>
<dbReference type="NCBIfam" id="TIGR02625">
    <property type="entry name" value="YiiL_rotase"/>
    <property type="match status" value="1"/>
</dbReference>
<name>A0A4R2B7W3_9BACI</name>
<comment type="caution">
    <text evidence="6">The sequence shown here is derived from an EMBL/GenBank/DDBJ whole genome shotgun (WGS) entry which is preliminary data.</text>
</comment>
<dbReference type="InterPro" id="IPR008000">
    <property type="entry name" value="Rham/fucose_mutarotase"/>
</dbReference>
<evidence type="ECO:0000313" key="7">
    <source>
        <dbReference type="Proteomes" id="UP000295689"/>
    </source>
</evidence>
<dbReference type="EC" id="5.1.3.32" evidence="5"/>
<dbReference type="HAMAP" id="MF_01663">
    <property type="entry name" value="L_rham_rotase"/>
    <property type="match status" value="1"/>
</dbReference>
<dbReference type="PANTHER" id="PTHR34389">
    <property type="entry name" value="L-RHAMNOSE MUTAROTASE"/>
    <property type="match status" value="1"/>
</dbReference>
<proteinExistence type="inferred from homology"/>
<evidence type="ECO:0000256" key="2">
    <source>
        <dbReference type="ARBA" id="ARBA00023235"/>
    </source>
</evidence>
<dbReference type="GO" id="GO:0005737">
    <property type="term" value="C:cytoplasm"/>
    <property type="evidence" value="ECO:0007669"/>
    <property type="project" value="InterPro"/>
</dbReference>
<keyword evidence="1" id="KW-0963">Cytoplasm</keyword>
<dbReference type="SUPFAM" id="SSF54909">
    <property type="entry name" value="Dimeric alpha+beta barrel"/>
    <property type="match status" value="1"/>
</dbReference>
<reference evidence="6 7" key="1">
    <citation type="journal article" date="2015" name="Stand. Genomic Sci.">
        <title>Genomic Encyclopedia of Bacterial and Archaeal Type Strains, Phase III: the genomes of soil and plant-associated and newly described type strains.</title>
        <authorList>
            <person name="Whitman W.B."/>
            <person name="Woyke T."/>
            <person name="Klenk H.P."/>
            <person name="Zhou Y."/>
            <person name="Lilburn T.G."/>
            <person name="Beck B.J."/>
            <person name="De Vos P."/>
            <person name="Vandamme P."/>
            <person name="Eisen J.A."/>
            <person name="Garrity G."/>
            <person name="Hugenholtz P."/>
            <person name="Kyrpides N.C."/>
        </authorList>
    </citation>
    <scope>NUCLEOTIDE SEQUENCE [LARGE SCALE GENOMIC DNA]</scope>
    <source>
        <strain evidence="6 7">CV53</strain>
    </source>
</reference>
<keyword evidence="7" id="KW-1185">Reference proteome</keyword>
<accession>A0A4R2B7W3</accession>
<organism evidence="6 7">
    <name type="scientific">Mesobacillus foraminis</name>
    <dbReference type="NCBI Taxonomy" id="279826"/>
    <lineage>
        <taxon>Bacteria</taxon>
        <taxon>Bacillati</taxon>
        <taxon>Bacillota</taxon>
        <taxon>Bacilli</taxon>
        <taxon>Bacillales</taxon>
        <taxon>Bacillaceae</taxon>
        <taxon>Mesobacillus</taxon>
    </lineage>
</organism>
<dbReference type="Proteomes" id="UP000295689">
    <property type="component" value="Unassembled WGS sequence"/>
</dbReference>
<dbReference type="InterPro" id="IPR013448">
    <property type="entry name" value="L-rhamnose_mutarotase"/>
</dbReference>
<evidence type="ECO:0000256" key="5">
    <source>
        <dbReference type="NCBIfam" id="TIGR02625"/>
    </source>
</evidence>
<dbReference type="EMBL" id="SLVV01000012">
    <property type="protein sequence ID" value="TCN21494.1"/>
    <property type="molecule type" value="Genomic_DNA"/>
</dbReference>
<evidence type="ECO:0000313" key="6">
    <source>
        <dbReference type="EMBL" id="TCN21494.1"/>
    </source>
</evidence>
<keyword evidence="4" id="KW-0684">Rhamnose metabolism</keyword>
<dbReference type="GO" id="GO:0062192">
    <property type="term" value="F:L-rhamnose mutarotase activity"/>
    <property type="evidence" value="ECO:0007669"/>
    <property type="project" value="UniProtKB-UniRule"/>
</dbReference>
<dbReference type="PANTHER" id="PTHR34389:SF2">
    <property type="entry name" value="L-RHAMNOSE MUTAROTASE"/>
    <property type="match status" value="1"/>
</dbReference>